<comment type="caution">
    <text evidence="2">The sequence shown here is derived from an EMBL/GenBank/DDBJ whole genome shotgun (WGS) entry which is preliminary data.</text>
</comment>
<dbReference type="EMBL" id="QWEX01000003">
    <property type="protein sequence ID" value="RXV65052.1"/>
    <property type="molecule type" value="Genomic_DNA"/>
</dbReference>
<evidence type="ECO:0000313" key="3">
    <source>
        <dbReference type="Proteomes" id="UP000289650"/>
    </source>
</evidence>
<evidence type="ECO:0000256" key="1">
    <source>
        <dbReference type="SAM" id="MobiDB-lite"/>
    </source>
</evidence>
<feature type="region of interest" description="Disordered" evidence="1">
    <location>
        <begin position="123"/>
        <end position="165"/>
    </location>
</feature>
<feature type="region of interest" description="Disordered" evidence="1">
    <location>
        <begin position="336"/>
        <end position="369"/>
    </location>
</feature>
<evidence type="ECO:0000313" key="2">
    <source>
        <dbReference type="EMBL" id="RXV65052.1"/>
    </source>
</evidence>
<accession>A0A4Q2A6R0</accession>
<reference evidence="2 3" key="1">
    <citation type="submission" date="2018-08" db="EMBL/GenBank/DDBJ databases">
        <title>Mountain-cultivated ginseng endophyte, Burkholderia stabilis and its activity against ginseng root rot disease.</title>
        <authorList>
            <person name="Tapan Kumar M."/>
            <person name="Bae H."/>
            <person name="Shanmugam G."/>
            <person name="Jeon J."/>
        </authorList>
    </citation>
    <scope>NUCLEOTIDE SEQUENCE [LARGE SCALE GENOMIC DNA]</scope>
    <source>
        <strain evidence="2 3">EB159</strain>
    </source>
</reference>
<organism evidence="2 3">
    <name type="scientific">Burkholderia stabilis</name>
    <dbReference type="NCBI Taxonomy" id="95485"/>
    <lineage>
        <taxon>Bacteria</taxon>
        <taxon>Pseudomonadati</taxon>
        <taxon>Pseudomonadota</taxon>
        <taxon>Betaproteobacteria</taxon>
        <taxon>Burkholderiales</taxon>
        <taxon>Burkholderiaceae</taxon>
        <taxon>Burkholderia</taxon>
        <taxon>Burkholderia cepacia complex</taxon>
    </lineage>
</organism>
<dbReference type="AlphaFoldDB" id="A0A4Q2A6R0"/>
<feature type="compositionally biased region" description="Low complexity" evidence="1">
    <location>
        <begin position="343"/>
        <end position="369"/>
    </location>
</feature>
<sequence>MAGGVLASSVLFGCASAYDENWLSTQWTKAMQTYNIRPVYPPTEDLHVGDVYAIAIGQTDSSGNPIEGALWGSEKLDFIPLDKELNDYYSRVQTFPATDDTPASSTAIWHQPTTAACTDAPPVARPAPAPAPSHQPKKQAAANHAAAAGVHVAQTAEQPAHHAAAPSARCSSANVFARTGTWTRLPIATFPAFTVAHGNAEQFSGSLPLRFFNAVFSGSHRSEDQISVTIRQAETYGVPAYPAKIRLFAYCKSNSQKYGFCLKQALESEIANLSGKGPPPDVAIALVNRIYLTRSIEFTYKASSSTAAQGSVYVLLQKVLANQAALKTALGGTNAPAQDTPVKAKAGQAADAGGAPAAAGGAPPASPSADALAAIKSDLDALLASTQSQTQQLSSSPVPGSSFSIATISDNEISLVQTFEHPVVVGYRYVSLPGQGQSTKQ</sequence>
<feature type="compositionally biased region" description="Pro residues" evidence="1">
    <location>
        <begin position="123"/>
        <end position="133"/>
    </location>
</feature>
<protein>
    <submittedName>
        <fullName evidence="2">Uncharacterized protein</fullName>
    </submittedName>
</protein>
<gene>
    <name evidence="2" type="ORF">D1006_33325</name>
</gene>
<proteinExistence type="predicted"/>
<feature type="compositionally biased region" description="Low complexity" evidence="1">
    <location>
        <begin position="134"/>
        <end position="156"/>
    </location>
</feature>
<dbReference type="Proteomes" id="UP000289650">
    <property type="component" value="Unassembled WGS sequence"/>
</dbReference>
<name>A0A4Q2A6R0_9BURK</name>